<evidence type="ECO:0000313" key="1">
    <source>
        <dbReference type="EMBL" id="KAF9463993.1"/>
    </source>
</evidence>
<reference evidence="1" key="1">
    <citation type="submission" date="2020-11" db="EMBL/GenBank/DDBJ databases">
        <authorList>
            <consortium name="DOE Joint Genome Institute"/>
            <person name="Ahrendt S."/>
            <person name="Riley R."/>
            <person name="Andreopoulos W."/>
            <person name="Labutti K."/>
            <person name="Pangilinan J."/>
            <person name="Ruiz-Duenas F.J."/>
            <person name="Barrasa J.M."/>
            <person name="Sanchez-Garcia M."/>
            <person name="Camarero S."/>
            <person name="Miyauchi S."/>
            <person name="Serrano A."/>
            <person name="Linde D."/>
            <person name="Babiker R."/>
            <person name="Drula E."/>
            <person name="Ayuso-Fernandez I."/>
            <person name="Pacheco R."/>
            <person name="Padilla G."/>
            <person name="Ferreira P."/>
            <person name="Barriuso J."/>
            <person name="Kellner H."/>
            <person name="Castanera R."/>
            <person name="Alfaro M."/>
            <person name="Ramirez L."/>
            <person name="Pisabarro A.G."/>
            <person name="Kuo A."/>
            <person name="Tritt A."/>
            <person name="Lipzen A."/>
            <person name="He G."/>
            <person name="Yan M."/>
            <person name="Ng V."/>
            <person name="Cullen D."/>
            <person name="Martin F."/>
            <person name="Rosso M.-N."/>
            <person name="Henrissat B."/>
            <person name="Hibbett D."/>
            <person name="Martinez A.T."/>
            <person name="Grigoriev I.V."/>
        </authorList>
    </citation>
    <scope>NUCLEOTIDE SEQUENCE</scope>
    <source>
        <strain evidence="1">CBS 247.69</strain>
    </source>
</reference>
<sequence>MFNPYDATSELVNQRAWCLEERLLSARKIVYASDTLHNYFQSAVTSIGSALSVPRNAERLPDVMFVPDADMAVHVAGCKHSNWREVDFVWADVIGNYTSRAVTKPKDKLTALAGVAEQFDHVWHSSFLGGSNTNDRTHIKRRYLAGLLERTLLRDLLWLRGEGTPGPRPNPYFAPSWSWASVHGKINLYHAMDRALEPTYLDDPSHLKSCEILDCNVVVEDEQLPHGRVKSGVLNLRAKVISTTWTGGSYDSE</sequence>
<accession>A0A9P5Y825</accession>
<feature type="non-terminal residue" evidence="1">
    <location>
        <position position="253"/>
    </location>
</feature>
<dbReference type="PANTHER" id="PTHR33112:SF16">
    <property type="entry name" value="HETEROKARYON INCOMPATIBILITY DOMAIN-CONTAINING PROTEIN"/>
    <property type="match status" value="1"/>
</dbReference>
<protein>
    <submittedName>
        <fullName evidence="1">Uncharacterized protein</fullName>
    </submittedName>
</protein>
<organism evidence="1 2">
    <name type="scientific">Collybia nuda</name>
    <dbReference type="NCBI Taxonomy" id="64659"/>
    <lineage>
        <taxon>Eukaryota</taxon>
        <taxon>Fungi</taxon>
        <taxon>Dikarya</taxon>
        <taxon>Basidiomycota</taxon>
        <taxon>Agaricomycotina</taxon>
        <taxon>Agaricomycetes</taxon>
        <taxon>Agaricomycetidae</taxon>
        <taxon>Agaricales</taxon>
        <taxon>Tricholomatineae</taxon>
        <taxon>Clitocybaceae</taxon>
        <taxon>Collybia</taxon>
    </lineage>
</organism>
<dbReference type="AlphaFoldDB" id="A0A9P5Y825"/>
<dbReference type="OrthoDB" id="5125733at2759"/>
<keyword evidence="2" id="KW-1185">Reference proteome</keyword>
<dbReference type="EMBL" id="MU150257">
    <property type="protein sequence ID" value="KAF9463993.1"/>
    <property type="molecule type" value="Genomic_DNA"/>
</dbReference>
<proteinExistence type="predicted"/>
<evidence type="ECO:0000313" key="2">
    <source>
        <dbReference type="Proteomes" id="UP000807353"/>
    </source>
</evidence>
<comment type="caution">
    <text evidence="1">The sequence shown here is derived from an EMBL/GenBank/DDBJ whole genome shotgun (WGS) entry which is preliminary data.</text>
</comment>
<name>A0A9P5Y825_9AGAR</name>
<dbReference type="PANTHER" id="PTHR33112">
    <property type="entry name" value="DOMAIN PROTEIN, PUTATIVE-RELATED"/>
    <property type="match status" value="1"/>
</dbReference>
<dbReference type="Proteomes" id="UP000807353">
    <property type="component" value="Unassembled WGS sequence"/>
</dbReference>
<gene>
    <name evidence="1" type="ORF">BDZ94DRAFT_1217148</name>
</gene>